<protein>
    <submittedName>
        <fullName evidence="2">Uncharacterized protein</fullName>
    </submittedName>
</protein>
<dbReference type="ExpressionAtlas" id="A0A178WKC4">
    <property type="expression patterns" value="baseline and differential"/>
</dbReference>
<organism evidence="2 3">
    <name type="scientific">Arabidopsis thaliana</name>
    <name type="common">Mouse-ear cress</name>
    <dbReference type="NCBI Taxonomy" id="3702"/>
    <lineage>
        <taxon>Eukaryota</taxon>
        <taxon>Viridiplantae</taxon>
        <taxon>Streptophyta</taxon>
        <taxon>Embryophyta</taxon>
        <taxon>Tracheophyta</taxon>
        <taxon>Spermatophyta</taxon>
        <taxon>Magnoliopsida</taxon>
        <taxon>eudicotyledons</taxon>
        <taxon>Gunneridae</taxon>
        <taxon>Pentapetalae</taxon>
        <taxon>rosids</taxon>
        <taxon>malvids</taxon>
        <taxon>Brassicales</taxon>
        <taxon>Brassicaceae</taxon>
        <taxon>Camelineae</taxon>
        <taxon>Arabidopsis</taxon>
    </lineage>
</organism>
<proteinExistence type="predicted"/>
<gene>
    <name evidence="2" type="ordered locus">AXX17_At1g65680</name>
</gene>
<reference evidence="3" key="1">
    <citation type="journal article" date="2016" name="Proc. Natl. Acad. Sci. U.S.A.">
        <title>Chromosome-level assembly of Arabidopsis thaliana Ler reveals the extent of translocation and inversion polymorphisms.</title>
        <authorList>
            <person name="Zapata L."/>
            <person name="Ding J."/>
            <person name="Willing E.M."/>
            <person name="Hartwig B."/>
            <person name="Bezdan D."/>
            <person name="Jiao W.B."/>
            <person name="Patel V."/>
            <person name="Velikkakam James G."/>
            <person name="Koornneef M."/>
            <person name="Ossowski S."/>
            <person name="Schneeberger K."/>
        </authorList>
    </citation>
    <scope>NUCLEOTIDE SEQUENCE [LARGE SCALE GENOMIC DNA]</scope>
    <source>
        <strain evidence="3">cv. Landsberg erecta</strain>
    </source>
</reference>
<feature type="compositionally biased region" description="Acidic residues" evidence="1">
    <location>
        <begin position="28"/>
        <end position="40"/>
    </location>
</feature>
<evidence type="ECO:0000313" key="2">
    <source>
        <dbReference type="EMBL" id="OAP18779.1"/>
    </source>
</evidence>
<evidence type="ECO:0000256" key="1">
    <source>
        <dbReference type="SAM" id="MobiDB-lite"/>
    </source>
</evidence>
<dbReference type="AlphaFoldDB" id="A0A178WKC4"/>
<dbReference type="EMBL" id="LUHQ01000001">
    <property type="protein sequence ID" value="OAP18779.1"/>
    <property type="molecule type" value="Genomic_DNA"/>
</dbReference>
<sequence length="131" mass="15047">MVPVTINSPPKPESSEEELSDSQVSNSSEDDDSMEDEPSDSENNNGVVTETEANGIKDEFWARYPSLKMFLSKEMVKEFISEEYILEKGKLIGDNKAKELNEKCEVLFIKEMEHLINKYRFMADVLELLFL</sequence>
<accession>A0A178WKC4</accession>
<feature type="region of interest" description="Disordered" evidence="1">
    <location>
        <begin position="1"/>
        <end position="51"/>
    </location>
</feature>
<evidence type="ECO:0000313" key="3">
    <source>
        <dbReference type="Proteomes" id="UP000078284"/>
    </source>
</evidence>
<name>A0A178WKC4_ARATH</name>
<comment type="caution">
    <text evidence="2">The sequence shown here is derived from an EMBL/GenBank/DDBJ whole genome shotgun (WGS) entry which is preliminary data.</text>
</comment>
<dbReference type="Proteomes" id="UP000078284">
    <property type="component" value="Chromosome 1"/>
</dbReference>